<dbReference type="STRING" id="1802669.A2746_01945"/>
<evidence type="ECO:0000256" key="2">
    <source>
        <dbReference type="SAM" id="Phobius"/>
    </source>
</evidence>
<keyword evidence="1" id="KW-0378">Hydrolase</keyword>
<keyword evidence="2" id="KW-0812">Transmembrane</keyword>
<dbReference type="AlphaFoldDB" id="A0A1F8ETK6"/>
<name>A0A1F8ETK6_9BACT</name>
<dbReference type="Gene3D" id="2.40.260.10">
    <property type="entry name" value="Sortase"/>
    <property type="match status" value="1"/>
</dbReference>
<keyword evidence="2" id="KW-0472">Membrane</keyword>
<dbReference type="Proteomes" id="UP000177419">
    <property type="component" value="Unassembled WGS sequence"/>
</dbReference>
<comment type="caution">
    <text evidence="3">The sequence shown here is derived from an EMBL/GenBank/DDBJ whole genome shotgun (WGS) entry which is preliminary data.</text>
</comment>
<reference evidence="3 4" key="1">
    <citation type="journal article" date="2016" name="Nat. Commun.">
        <title>Thousands of microbial genomes shed light on interconnected biogeochemical processes in an aquifer system.</title>
        <authorList>
            <person name="Anantharaman K."/>
            <person name="Brown C.T."/>
            <person name="Hug L.A."/>
            <person name="Sharon I."/>
            <person name="Castelle C.J."/>
            <person name="Probst A.J."/>
            <person name="Thomas B.C."/>
            <person name="Singh A."/>
            <person name="Wilkins M.J."/>
            <person name="Karaoz U."/>
            <person name="Brodie E.L."/>
            <person name="Williams K.H."/>
            <person name="Hubbard S.S."/>
            <person name="Banfield J.F."/>
        </authorList>
    </citation>
    <scope>NUCLEOTIDE SEQUENCE [LARGE SCALE GENOMIC DNA]</scope>
</reference>
<dbReference type="InterPro" id="IPR023365">
    <property type="entry name" value="Sortase_dom-sf"/>
</dbReference>
<dbReference type="GO" id="GO:0016787">
    <property type="term" value="F:hydrolase activity"/>
    <property type="evidence" value="ECO:0007669"/>
    <property type="project" value="UniProtKB-KW"/>
</dbReference>
<dbReference type="EMBL" id="MGJJ01000027">
    <property type="protein sequence ID" value="OGN04207.1"/>
    <property type="molecule type" value="Genomic_DNA"/>
</dbReference>
<dbReference type="SUPFAM" id="SSF63817">
    <property type="entry name" value="Sortase"/>
    <property type="match status" value="1"/>
</dbReference>
<evidence type="ECO:0000313" key="3">
    <source>
        <dbReference type="EMBL" id="OGN04207.1"/>
    </source>
</evidence>
<dbReference type="Pfam" id="PF04203">
    <property type="entry name" value="Sortase"/>
    <property type="match status" value="1"/>
</dbReference>
<feature type="transmembrane region" description="Helical" evidence="2">
    <location>
        <begin position="30"/>
        <end position="50"/>
    </location>
</feature>
<dbReference type="InterPro" id="IPR005754">
    <property type="entry name" value="Sortase"/>
</dbReference>
<accession>A0A1F8ETK6</accession>
<organism evidence="3 4">
    <name type="scientific">Candidatus Yanofskybacteria bacterium RIFCSPHIGHO2_01_FULL_44_22</name>
    <dbReference type="NCBI Taxonomy" id="1802669"/>
    <lineage>
        <taxon>Bacteria</taxon>
        <taxon>Candidatus Yanofskyibacteriota</taxon>
    </lineage>
</organism>
<gene>
    <name evidence="3" type="ORF">A2746_01945</name>
</gene>
<proteinExistence type="predicted"/>
<evidence type="ECO:0008006" key="5">
    <source>
        <dbReference type="Google" id="ProtNLM"/>
    </source>
</evidence>
<protein>
    <recommendedName>
        <fullName evidence="5">Sortase</fullName>
    </recommendedName>
</protein>
<evidence type="ECO:0000256" key="1">
    <source>
        <dbReference type="ARBA" id="ARBA00022801"/>
    </source>
</evidence>
<evidence type="ECO:0000313" key="4">
    <source>
        <dbReference type="Proteomes" id="UP000177419"/>
    </source>
</evidence>
<keyword evidence="2" id="KW-1133">Transmembrane helix</keyword>
<sequence length="256" mass="27451">MINFNFAATTENTQSISVRNKFGSFSARDFRTGIIVFMSVFLISFTALNFKDIFGGMKFDFWNKSGNENADNEKLTADLRALYGYTANGGEKNWLTGRMPSVAGASSAVNYGAAKNAPSSSVSGELFIPKIGVSAPIIKSSSTDAGIILNDLKSGVVLYPDSSLPGLGSSVIIGHSSSNLPWRKYGTVFAKLNNLSEGDSIYVEYEGRNLVYTVTGKKMGTAEALFNSGISGDLILGSCWPTGETKERIIITARLI</sequence>
<dbReference type="CDD" id="cd00004">
    <property type="entry name" value="Sortase"/>
    <property type="match status" value="1"/>
</dbReference>